<evidence type="ECO:0000256" key="2">
    <source>
        <dbReference type="SAM" id="Phobius"/>
    </source>
</evidence>
<dbReference type="InterPro" id="IPR008523">
    <property type="entry name" value="DUF805"/>
</dbReference>
<keyword evidence="2" id="KW-0812">Transmembrane</keyword>
<evidence type="ECO:0000313" key="4">
    <source>
        <dbReference type="Proteomes" id="UP001597237"/>
    </source>
</evidence>
<accession>A0ABW4N347</accession>
<feature type="transmembrane region" description="Helical" evidence="2">
    <location>
        <begin position="74"/>
        <end position="98"/>
    </location>
</feature>
<proteinExistence type="predicted"/>
<dbReference type="PANTHER" id="PTHR34980">
    <property type="entry name" value="INNER MEMBRANE PROTEIN-RELATED-RELATED"/>
    <property type="match status" value="1"/>
</dbReference>
<gene>
    <name evidence="3" type="ORF">ACFSC0_12975</name>
</gene>
<sequence length="154" mass="16589">MTPFVRAYFRIDGRIGRGHYWLGWLLVLGLSWTAELLPADWGDVARTVLNLLLLFPQVCMLAQRLHDVGRSGWWQLAPMGGALGLAILWMIGAAALGVDGEARNAWGAALAILLVVGVIGFYIWLGLAKGEPEANAWGPPPGARSPAEDADVFA</sequence>
<organism evidence="3 4">
    <name type="scientific">Phenylobacterium terrae</name>
    <dbReference type="NCBI Taxonomy" id="2665495"/>
    <lineage>
        <taxon>Bacteria</taxon>
        <taxon>Pseudomonadati</taxon>
        <taxon>Pseudomonadota</taxon>
        <taxon>Alphaproteobacteria</taxon>
        <taxon>Caulobacterales</taxon>
        <taxon>Caulobacteraceae</taxon>
        <taxon>Phenylobacterium</taxon>
    </lineage>
</organism>
<feature type="transmembrane region" description="Helical" evidence="2">
    <location>
        <begin position="20"/>
        <end position="38"/>
    </location>
</feature>
<comment type="caution">
    <text evidence="3">The sequence shown here is derived from an EMBL/GenBank/DDBJ whole genome shotgun (WGS) entry which is preliminary data.</text>
</comment>
<keyword evidence="2" id="KW-1133">Transmembrane helix</keyword>
<evidence type="ECO:0000256" key="1">
    <source>
        <dbReference type="SAM" id="MobiDB-lite"/>
    </source>
</evidence>
<dbReference type="EMBL" id="JBHUEY010000001">
    <property type="protein sequence ID" value="MFD1784312.1"/>
    <property type="molecule type" value="Genomic_DNA"/>
</dbReference>
<dbReference type="RefSeq" id="WP_377283737.1">
    <property type="nucleotide sequence ID" value="NZ_JBHRSI010000009.1"/>
</dbReference>
<evidence type="ECO:0000313" key="3">
    <source>
        <dbReference type="EMBL" id="MFD1784312.1"/>
    </source>
</evidence>
<feature type="transmembrane region" description="Helical" evidence="2">
    <location>
        <begin position="104"/>
        <end position="125"/>
    </location>
</feature>
<feature type="region of interest" description="Disordered" evidence="1">
    <location>
        <begin position="135"/>
        <end position="154"/>
    </location>
</feature>
<keyword evidence="4" id="KW-1185">Reference proteome</keyword>
<name>A0ABW4N347_9CAUL</name>
<dbReference type="Pfam" id="PF05656">
    <property type="entry name" value="DUF805"/>
    <property type="match status" value="1"/>
</dbReference>
<protein>
    <submittedName>
        <fullName evidence="3">DUF805 domain-containing protein</fullName>
    </submittedName>
</protein>
<reference evidence="4" key="1">
    <citation type="journal article" date="2019" name="Int. J. Syst. Evol. Microbiol.">
        <title>The Global Catalogue of Microorganisms (GCM) 10K type strain sequencing project: providing services to taxonomists for standard genome sequencing and annotation.</title>
        <authorList>
            <consortium name="The Broad Institute Genomics Platform"/>
            <consortium name="The Broad Institute Genome Sequencing Center for Infectious Disease"/>
            <person name="Wu L."/>
            <person name="Ma J."/>
        </authorList>
    </citation>
    <scope>NUCLEOTIDE SEQUENCE [LARGE SCALE GENOMIC DNA]</scope>
    <source>
        <strain evidence="4">DFY28</strain>
    </source>
</reference>
<dbReference type="Proteomes" id="UP001597237">
    <property type="component" value="Unassembled WGS sequence"/>
</dbReference>
<keyword evidence="2" id="KW-0472">Membrane</keyword>